<proteinExistence type="predicted"/>
<comment type="caution">
    <text evidence="1">The sequence shown here is derived from an EMBL/GenBank/DDBJ whole genome shotgun (WGS) entry which is preliminary data.</text>
</comment>
<keyword evidence="2" id="KW-1185">Reference proteome</keyword>
<protein>
    <submittedName>
        <fullName evidence="1">Uncharacterized protein</fullName>
    </submittedName>
</protein>
<organism evidence="1 2">
    <name type="scientific">Macroventuria anomochaeta</name>
    <dbReference type="NCBI Taxonomy" id="301207"/>
    <lineage>
        <taxon>Eukaryota</taxon>
        <taxon>Fungi</taxon>
        <taxon>Dikarya</taxon>
        <taxon>Ascomycota</taxon>
        <taxon>Pezizomycotina</taxon>
        <taxon>Dothideomycetes</taxon>
        <taxon>Pleosporomycetidae</taxon>
        <taxon>Pleosporales</taxon>
        <taxon>Pleosporineae</taxon>
        <taxon>Didymellaceae</taxon>
        <taxon>Macroventuria</taxon>
    </lineage>
</organism>
<evidence type="ECO:0000313" key="1">
    <source>
        <dbReference type="EMBL" id="KAF2622213.1"/>
    </source>
</evidence>
<gene>
    <name evidence="1" type="ORF">BU25DRAFT_415376</name>
</gene>
<sequence>MKVIQAQNATIRPAWWIDLICIDQDNDGEHGHQGGMMRSIFEEAALVDDLYQTTAGQDVICCIRPLVLLRKMSPRKAVKTKSWSRYWLFVSIVQWPQPIPKGGTLMA</sequence>
<name>A0ACB6RKE5_9PLEO</name>
<evidence type="ECO:0000313" key="2">
    <source>
        <dbReference type="Proteomes" id="UP000799754"/>
    </source>
</evidence>
<dbReference type="EMBL" id="MU006746">
    <property type="protein sequence ID" value="KAF2622213.1"/>
    <property type="molecule type" value="Genomic_DNA"/>
</dbReference>
<dbReference type="Proteomes" id="UP000799754">
    <property type="component" value="Unassembled WGS sequence"/>
</dbReference>
<reference evidence="1" key="1">
    <citation type="journal article" date="2020" name="Stud. Mycol.">
        <title>101 Dothideomycetes genomes: a test case for predicting lifestyles and emergence of pathogens.</title>
        <authorList>
            <person name="Haridas S."/>
            <person name="Albert R."/>
            <person name="Binder M."/>
            <person name="Bloem J."/>
            <person name="Labutti K."/>
            <person name="Salamov A."/>
            <person name="Andreopoulos B."/>
            <person name="Baker S."/>
            <person name="Barry K."/>
            <person name="Bills G."/>
            <person name="Bluhm B."/>
            <person name="Cannon C."/>
            <person name="Castanera R."/>
            <person name="Culley D."/>
            <person name="Daum C."/>
            <person name="Ezra D."/>
            <person name="Gonzalez J."/>
            <person name="Henrissat B."/>
            <person name="Kuo A."/>
            <person name="Liang C."/>
            <person name="Lipzen A."/>
            <person name="Lutzoni F."/>
            <person name="Magnuson J."/>
            <person name="Mondo S."/>
            <person name="Nolan M."/>
            <person name="Ohm R."/>
            <person name="Pangilinan J."/>
            <person name="Park H.-J."/>
            <person name="Ramirez L."/>
            <person name="Alfaro M."/>
            <person name="Sun H."/>
            <person name="Tritt A."/>
            <person name="Yoshinaga Y."/>
            <person name="Zwiers L.-H."/>
            <person name="Turgeon B."/>
            <person name="Goodwin S."/>
            <person name="Spatafora J."/>
            <person name="Crous P."/>
            <person name="Grigoriev I."/>
        </authorList>
    </citation>
    <scope>NUCLEOTIDE SEQUENCE</scope>
    <source>
        <strain evidence="1">CBS 525.71</strain>
    </source>
</reference>
<accession>A0ACB6RKE5</accession>